<dbReference type="GO" id="GO:0047661">
    <property type="term" value="F:amino-acid racemase activity"/>
    <property type="evidence" value="ECO:0007669"/>
    <property type="project" value="InterPro"/>
</dbReference>
<accession>A0A1Y2LG29</accession>
<dbReference type="OrthoDB" id="9791723at2"/>
<dbReference type="Pfam" id="PF01177">
    <property type="entry name" value="Asp_Glu_race"/>
    <property type="match status" value="1"/>
</dbReference>
<name>A0A1Y2LG29_9PROT</name>
<sequence>MTRIAVINPNMSTGFTDKVGAQARRIVASGTDVIALNPQFGPASIEGYYDEAFASVGLLATMRGLENPTDKALDPKPVDGYVVACFDDTGVDAARCLTKAPVVGLCEAALRFAAIVASRFAIVTPMAVSVRPLEHLVAKYGASSQCVVRAAGVRTLDFEGENADMAYLALKTAAENCLAKDGAEAIVLGCAGMTDIADRLHAELGVPVIDGVSAAVKMIEAMGMLGLATSKAGAYASPPVKSYDGIFAEFAPVA</sequence>
<dbReference type="InterPro" id="IPR015942">
    <property type="entry name" value="Asp/Glu/hydantoin_racemase"/>
</dbReference>
<dbReference type="Proteomes" id="UP000193396">
    <property type="component" value="Unassembled WGS sequence"/>
</dbReference>
<evidence type="ECO:0000313" key="2">
    <source>
        <dbReference type="EMBL" id="OSQ50046.1"/>
    </source>
</evidence>
<evidence type="ECO:0000256" key="1">
    <source>
        <dbReference type="ARBA" id="ARBA00038414"/>
    </source>
</evidence>
<reference evidence="2 3" key="1">
    <citation type="submission" date="2014-03" db="EMBL/GenBank/DDBJ databases">
        <title>The draft genome sequence of Thalassospira alkalitolerans JCM 18968.</title>
        <authorList>
            <person name="Lai Q."/>
            <person name="Shao Z."/>
        </authorList>
    </citation>
    <scope>NUCLEOTIDE SEQUENCE [LARGE SCALE GENOMIC DNA]</scope>
    <source>
        <strain evidence="2 3">JCM 18968</strain>
    </source>
</reference>
<evidence type="ECO:0000313" key="3">
    <source>
        <dbReference type="Proteomes" id="UP000193396"/>
    </source>
</evidence>
<gene>
    <name evidence="2" type="ORF">TALK_00625</name>
</gene>
<dbReference type="Gene3D" id="3.40.50.12500">
    <property type="match status" value="1"/>
</dbReference>
<dbReference type="InterPro" id="IPR001920">
    <property type="entry name" value="Asp/Glu_race"/>
</dbReference>
<comment type="caution">
    <text evidence="2">The sequence shown here is derived from an EMBL/GenBank/DDBJ whole genome shotgun (WGS) entry which is preliminary data.</text>
</comment>
<protein>
    <submittedName>
        <fullName evidence="2">Asp/Glu/hydantoin racemase</fullName>
    </submittedName>
</protein>
<dbReference type="STRING" id="1293890.TALK_00625"/>
<organism evidence="2 3">
    <name type="scientific">Thalassospira alkalitolerans</name>
    <dbReference type="NCBI Taxonomy" id="1293890"/>
    <lineage>
        <taxon>Bacteria</taxon>
        <taxon>Pseudomonadati</taxon>
        <taxon>Pseudomonadota</taxon>
        <taxon>Alphaproteobacteria</taxon>
        <taxon>Rhodospirillales</taxon>
        <taxon>Thalassospiraceae</taxon>
        <taxon>Thalassospira</taxon>
    </lineage>
</organism>
<dbReference type="EMBL" id="JFKB01000001">
    <property type="protein sequence ID" value="OSQ50046.1"/>
    <property type="molecule type" value="Genomic_DNA"/>
</dbReference>
<comment type="similarity">
    <text evidence="1">Belongs to the HyuE racemase family.</text>
</comment>
<dbReference type="InterPro" id="IPR053714">
    <property type="entry name" value="Iso_Racemase_Enz_sf"/>
</dbReference>
<dbReference type="RefSeq" id="WP_085614836.1">
    <property type="nucleotide sequence ID" value="NZ_JFKB01000001.1"/>
</dbReference>
<keyword evidence="3" id="KW-1185">Reference proteome</keyword>
<dbReference type="InterPro" id="IPR052186">
    <property type="entry name" value="Hydantoin_racemase-like"/>
</dbReference>
<dbReference type="SUPFAM" id="SSF53681">
    <property type="entry name" value="Aspartate/glutamate racemase"/>
    <property type="match status" value="1"/>
</dbReference>
<dbReference type="PANTHER" id="PTHR28047:SF5">
    <property type="entry name" value="PROTEIN DCG1"/>
    <property type="match status" value="1"/>
</dbReference>
<dbReference type="AlphaFoldDB" id="A0A1Y2LG29"/>
<dbReference type="PANTHER" id="PTHR28047">
    <property type="entry name" value="PROTEIN DCG1"/>
    <property type="match status" value="1"/>
</dbReference>
<proteinExistence type="inferred from homology"/>